<evidence type="ECO:0000313" key="2">
    <source>
        <dbReference type="EMBL" id="CAF3273812.1"/>
    </source>
</evidence>
<evidence type="ECO:0000313" key="7">
    <source>
        <dbReference type="Proteomes" id="UP000663873"/>
    </source>
</evidence>
<feature type="region of interest" description="Disordered" evidence="1">
    <location>
        <begin position="455"/>
        <end position="475"/>
    </location>
</feature>
<dbReference type="EMBL" id="CAJNXB010002728">
    <property type="protein sequence ID" value="CAF3273812.1"/>
    <property type="molecule type" value="Genomic_DNA"/>
</dbReference>
<gene>
    <name evidence="4" type="ORF">HFQ381_LOCUS28004</name>
    <name evidence="6" type="ORF">QYT958_LOCUS23882</name>
    <name evidence="2" type="ORF">TIS948_LOCUS16484</name>
    <name evidence="5" type="ORF">TSG867_LOCUS28531</name>
    <name evidence="3" type="ORF">UJA718_LOCUS15361</name>
</gene>
<dbReference type="Proteomes" id="UP000663873">
    <property type="component" value="Unassembled WGS sequence"/>
</dbReference>
<dbReference type="OrthoDB" id="10046838at2759"/>
<dbReference type="AlphaFoldDB" id="A0A820KLH2"/>
<dbReference type="EMBL" id="CAJOBP010002261">
    <property type="protein sequence ID" value="CAF4344345.1"/>
    <property type="molecule type" value="Genomic_DNA"/>
</dbReference>
<comment type="caution">
    <text evidence="3">The sequence shown here is derived from an EMBL/GenBank/DDBJ whole genome shotgun (WGS) entry which is preliminary data.</text>
</comment>
<name>A0A820KLH2_9BILA</name>
<dbReference type="EMBL" id="CAJOBR010004940">
    <property type="protein sequence ID" value="CAF4801174.1"/>
    <property type="molecule type" value="Genomic_DNA"/>
</dbReference>
<dbReference type="Proteomes" id="UP000663825">
    <property type="component" value="Unassembled WGS sequence"/>
</dbReference>
<evidence type="ECO:0000313" key="5">
    <source>
        <dbReference type="EMBL" id="CAF4612570.1"/>
    </source>
</evidence>
<evidence type="ECO:0000313" key="3">
    <source>
        <dbReference type="EMBL" id="CAF4344345.1"/>
    </source>
</evidence>
<evidence type="ECO:0000313" key="4">
    <source>
        <dbReference type="EMBL" id="CAF4504333.1"/>
    </source>
</evidence>
<protein>
    <submittedName>
        <fullName evidence="3">Uncharacterized protein</fullName>
    </submittedName>
</protein>
<evidence type="ECO:0000313" key="6">
    <source>
        <dbReference type="EMBL" id="CAF4801174.1"/>
    </source>
</evidence>
<dbReference type="Proteomes" id="UP000663848">
    <property type="component" value="Unassembled WGS sequence"/>
</dbReference>
<evidence type="ECO:0000256" key="1">
    <source>
        <dbReference type="SAM" id="MobiDB-lite"/>
    </source>
</evidence>
<dbReference type="EMBL" id="CAJOBO010003826">
    <property type="protein sequence ID" value="CAF4504333.1"/>
    <property type="molecule type" value="Genomic_DNA"/>
</dbReference>
<accession>A0A820KLH2</accession>
<dbReference type="Proteomes" id="UP000663851">
    <property type="component" value="Unassembled WGS sequence"/>
</dbReference>
<proteinExistence type="predicted"/>
<organism evidence="3 7">
    <name type="scientific">Rotaria socialis</name>
    <dbReference type="NCBI Taxonomy" id="392032"/>
    <lineage>
        <taxon>Eukaryota</taxon>
        <taxon>Metazoa</taxon>
        <taxon>Spiralia</taxon>
        <taxon>Gnathifera</taxon>
        <taxon>Rotifera</taxon>
        <taxon>Eurotatoria</taxon>
        <taxon>Bdelloidea</taxon>
        <taxon>Philodinida</taxon>
        <taxon>Philodinidae</taxon>
        <taxon>Rotaria</taxon>
    </lineage>
</organism>
<dbReference type="Proteomes" id="UP000663862">
    <property type="component" value="Unassembled WGS sequence"/>
</dbReference>
<sequence>MAAYITPTPANIRYLHPIITFVNYLSQKFNYRITCKDAAKKMVHEVLFKDSDKTMESKLYNDFIEAWYQLSFNEVCLDSQSIKFEHKYPSEEFRQRTEIAKLFINSSKDPNSLLLIACIKTISNLQNKIVQHFCDTMNSNSPDVRVQRQTVSLQSLQPKNLLCLEKDIISRKLMNDTSVVNYEYGKGTDIIYDFQEIEFMIRDEISCLPMIGTDRIHYMNYQFELYEENASLITDARRNSEQKLLSEKKRTELRKSIDTIPNDDMLQYLSSLDPIFTYLRHCEHSSMQNFTIKTFIEQHIRSKMGLGDKLLQDANWSSIELTHVVDIYQLLEEIAFEKVLRNHIEKDSRGPLLLAVSNETYLIDQFIQTTSGNVEIAPCLKNLDSWINMLKRLLLRVSSNINLSFDVPLQQFAARSDFWTVDITANNIQSFKIADDILLRHVFIILKGLEEKKRDSQGERELHTTNNPRLNTGNANSSQQLWFQNQAPSKSQRDIRGNNTKTTKKLRVLVNTRFF</sequence>
<keyword evidence="7" id="KW-1185">Reference proteome</keyword>
<dbReference type="EMBL" id="CAJOBQ010003623">
    <property type="protein sequence ID" value="CAF4612570.1"/>
    <property type="molecule type" value="Genomic_DNA"/>
</dbReference>
<reference evidence="3" key="1">
    <citation type="submission" date="2021-02" db="EMBL/GenBank/DDBJ databases">
        <authorList>
            <person name="Nowell W R."/>
        </authorList>
    </citation>
    <scope>NUCLEOTIDE SEQUENCE</scope>
</reference>
<feature type="compositionally biased region" description="Polar residues" evidence="1">
    <location>
        <begin position="464"/>
        <end position="475"/>
    </location>
</feature>